<dbReference type="PANTHER" id="PTHR14699">
    <property type="entry name" value="STI2 PROTEIN-RELATED"/>
    <property type="match status" value="1"/>
</dbReference>
<feature type="chain" id="PRO_5042971320" description="Tetratricopeptide repeat protein 21A/21B second ARM domain-containing protein" evidence="1">
    <location>
        <begin position="19"/>
        <end position="135"/>
    </location>
</feature>
<dbReference type="AlphaFoldDB" id="A0AAN8EZS4"/>
<evidence type="ECO:0000313" key="4">
    <source>
        <dbReference type="Proteomes" id="UP001331761"/>
    </source>
</evidence>
<dbReference type="Pfam" id="PF25060">
    <property type="entry name" value="ARM_TT21_2nd"/>
    <property type="match status" value="1"/>
</dbReference>
<dbReference type="InterPro" id="IPR056832">
    <property type="entry name" value="ARM_TT21_2nd"/>
</dbReference>
<dbReference type="Proteomes" id="UP001331761">
    <property type="component" value="Unassembled WGS sequence"/>
</dbReference>
<feature type="non-terminal residue" evidence="3">
    <location>
        <position position="1"/>
    </location>
</feature>
<dbReference type="GO" id="GO:0061512">
    <property type="term" value="P:protein localization to cilium"/>
    <property type="evidence" value="ECO:0007669"/>
    <property type="project" value="TreeGrafter"/>
</dbReference>
<evidence type="ECO:0000256" key="1">
    <source>
        <dbReference type="SAM" id="SignalP"/>
    </source>
</evidence>
<keyword evidence="4" id="KW-1185">Reference proteome</keyword>
<dbReference type="EMBL" id="WIXE01019111">
    <property type="protein sequence ID" value="KAK5970361.1"/>
    <property type="molecule type" value="Genomic_DNA"/>
</dbReference>
<name>A0AAN8EZS4_TRICO</name>
<sequence length="135" mass="15366">NFSRIMCLYFFCSPFILFVQVEIKSSRRLLNYRELLARANKKSLRPAYVVDELRVAISLDDIREVTSKVKELMSMDCDDPYAALGVTLSNLMNGKVDDASAQLTFMKEANPNISNHAVSFLTLSDIWRGIVFCDD</sequence>
<evidence type="ECO:0000259" key="2">
    <source>
        <dbReference type="Pfam" id="PF25060"/>
    </source>
</evidence>
<gene>
    <name evidence="3" type="ORF">GCK32_019679</name>
</gene>
<feature type="signal peptide" evidence="1">
    <location>
        <begin position="1"/>
        <end position="18"/>
    </location>
</feature>
<comment type="caution">
    <text evidence="3">The sequence shown here is derived from an EMBL/GenBank/DDBJ whole genome shotgun (WGS) entry which is preliminary data.</text>
</comment>
<dbReference type="GO" id="GO:0030991">
    <property type="term" value="C:intraciliary transport particle A"/>
    <property type="evidence" value="ECO:0007669"/>
    <property type="project" value="TreeGrafter"/>
</dbReference>
<dbReference type="GO" id="GO:0035721">
    <property type="term" value="P:intraciliary retrograde transport"/>
    <property type="evidence" value="ECO:0007669"/>
    <property type="project" value="TreeGrafter"/>
</dbReference>
<dbReference type="GO" id="GO:0005929">
    <property type="term" value="C:cilium"/>
    <property type="evidence" value="ECO:0007669"/>
    <property type="project" value="GOC"/>
</dbReference>
<feature type="domain" description="Tetratricopeptide repeat protein 21A/21B second ARM" evidence="2">
    <location>
        <begin position="16"/>
        <end position="122"/>
    </location>
</feature>
<dbReference type="InterPro" id="IPR040364">
    <property type="entry name" value="TTC21A/TTC21B"/>
</dbReference>
<reference evidence="3 4" key="1">
    <citation type="submission" date="2019-10" db="EMBL/GenBank/DDBJ databases">
        <title>Assembly and Annotation for the nematode Trichostrongylus colubriformis.</title>
        <authorList>
            <person name="Martin J."/>
        </authorList>
    </citation>
    <scope>NUCLEOTIDE SEQUENCE [LARGE SCALE GENOMIC DNA]</scope>
    <source>
        <strain evidence="3">G859</strain>
        <tissue evidence="3">Whole worm</tissue>
    </source>
</reference>
<organism evidence="3 4">
    <name type="scientific">Trichostrongylus colubriformis</name>
    <name type="common">Black scour worm</name>
    <dbReference type="NCBI Taxonomy" id="6319"/>
    <lineage>
        <taxon>Eukaryota</taxon>
        <taxon>Metazoa</taxon>
        <taxon>Ecdysozoa</taxon>
        <taxon>Nematoda</taxon>
        <taxon>Chromadorea</taxon>
        <taxon>Rhabditida</taxon>
        <taxon>Rhabditina</taxon>
        <taxon>Rhabditomorpha</taxon>
        <taxon>Strongyloidea</taxon>
        <taxon>Trichostrongylidae</taxon>
        <taxon>Trichostrongylus</taxon>
    </lineage>
</organism>
<proteinExistence type="predicted"/>
<dbReference type="PANTHER" id="PTHR14699:SF0">
    <property type="entry name" value="TETRATRICOPEPTIDE REPEAT PROTEIN 21 HOMOLOG"/>
    <property type="match status" value="1"/>
</dbReference>
<evidence type="ECO:0000313" key="3">
    <source>
        <dbReference type="EMBL" id="KAK5970361.1"/>
    </source>
</evidence>
<accession>A0AAN8EZS4</accession>
<keyword evidence="1" id="KW-0732">Signal</keyword>
<protein>
    <recommendedName>
        <fullName evidence="2">Tetratricopeptide repeat protein 21A/21B second ARM domain-containing protein</fullName>
    </recommendedName>
</protein>